<dbReference type="Proteomes" id="UP000237752">
    <property type="component" value="Unassembled WGS sequence"/>
</dbReference>
<dbReference type="OrthoDB" id="9805733at2"/>
<dbReference type="InterPro" id="IPR050214">
    <property type="entry name" value="Cys_Synth/Cystath_Beta-Synth"/>
</dbReference>
<sequence>MPIYDNVSDLVGRTPLVKINRLIDPAKATVLAKLEFYNPANSVKDRIGVSIVDAAEKSGDLKPGGSIVEGTSGNTGIALAMVGASRGYKVILTMPESASKERRAILRAYGAELILTPAAEGMKGAVAKAEEIAKERGAVEAKQFANKANPAAHRAGTGQEILDDTDGKVDIFIAGIGTGGTITGAGQLLKEKIPGVKVIAVEPAESPVLTGGQAGPHKIQGLGANFVPEVLDRDVYDEVLDIDGESALQWARDAAAQEGLLVGISSGAALKAASDVANRPENAGKTIVVIIPSFGERYLTTDLYKNYMD</sequence>
<dbReference type="AlphaFoldDB" id="A0A2T0ZWR3"/>
<feature type="domain" description="Tryptophan synthase beta chain-like PALP" evidence="13">
    <location>
        <begin position="7"/>
        <end position="292"/>
    </location>
</feature>
<dbReference type="GO" id="GO:0006535">
    <property type="term" value="P:cysteine biosynthetic process from serine"/>
    <property type="evidence" value="ECO:0007669"/>
    <property type="project" value="UniProtKB-UniRule"/>
</dbReference>
<dbReference type="InterPro" id="IPR005859">
    <property type="entry name" value="CysK"/>
</dbReference>
<dbReference type="InterPro" id="IPR001926">
    <property type="entry name" value="TrpB-like_PALP"/>
</dbReference>
<dbReference type="InterPro" id="IPR036052">
    <property type="entry name" value="TrpB-like_PALP_sf"/>
</dbReference>
<evidence type="ECO:0000256" key="1">
    <source>
        <dbReference type="ARBA" id="ARBA00001933"/>
    </source>
</evidence>
<feature type="binding site" evidence="10">
    <location>
        <position position="74"/>
    </location>
    <ligand>
        <name>pyridoxal 5'-phosphate</name>
        <dbReference type="ChEBI" id="CHEBI:597326"/>
    </ligand>
</feature>
<organism evidence="14 15">
    <name type="scientific">Antricoccus suffuscus</name>
    <dbReference type="NCBI Taxonomy" id="1629062"/>
    <lineage>
        <taxon>Bacteria</taxon>
        <taxon>Bacillati</taxon>
        <taxon>Actinomycetota</taxon>
        <taxon>Actinomycetes</taxon>
        <taxon>Geodermatophilales</taxon>
        <taxon>Antricoccaceae</taxon>
        <taxon>Antricoccus</taxon>
    </lineage>
</organism>
<evidence type="ECO:0000256" key="2">
    <source>
        <dbReference type="ARBA" id="ARBA00004962"/>
    </source>
</evidence>
<reference evidence="14 15" key="1">
    <citation type="submission" date="2018-03" db="EMBL/GenBank/DDBJ databases">
        <title>Genomic Encyclopedia of Archaeal and Bacterial Type Strains, Phase II (KMG-II): from individual species to whole genera.</title>
        <authorList>
            <person name="Goeker M."/>
        </authorList>
    </citation>
    <scope>NUCLEOTIDE SEQUENCE [LARGE SCALE GENOMIC DNA]</scope>
    <source>
        <strain evidence="14 15">DSM 100065</strain>
    </source>
</reference>
<comment type="pathway">
    <text evidence="2">Amino-acid biosynthesis; L-cysteine biosynthesis; L-cysteine from L-serine: step 2/2.</text>
</comment>
<dbReference type="RefSeq" id="WP_106350002.1">
    <property type="nucleotide sequence ID" value="NZ_PVUE01000014.1"/>
</dbReference>
<evidence type="ECO:0000256" key="3">
    <source>
        <dbReference type="ARBA" id="ARBA00007103"/>
    </source>
</evidence>
<comment type="cofactor">
    <cofactor evidence="1 10 12">
        <name>pyridoxal 5'-phosphate</name>
        <dbReference type="ChEBI" id="CHEBI:597326"/>
    </cofactor>
</comment>
<feature type="modified residue" description="N6-(pyridoxal phosphate)lysine" evidence="11">
    <location>
        <position position="44"/>
    </location>
</feature>
<keyword evidence="4 12" id="KW-0028">Amino-acid biosynthesis</keyword>
<evidence type="ECO:0000256" key="9">
    <source>
        <dbReference type="ARBA" id="ARBA00053442"/>
    </source>
</evidence>
<dbReference type="EC" id="2.5.1.47" evidence="12"/>
<evidence type="ECO:0000256" key="12">
    <source>
        <dbReference type="RuleBase" id="RU003985"/>
    </source>
</evidence>
<dbReference type="Pfam" id="PF00291">
    <property type="entry name" value="PALP"/>
    <property type="match status" value="1"/>
</dbReference>
<dbReference type="InterPro" id="IPR001216">
    <property type="entry name" value="P-phosphate_BS"/>
</dbReference>
<dbReference type="GO" id="GO:0004124">
    <property type="term" value="F:cysteine synthase activity"/>
    <property type="evidence" value="ECO:0007669"/>
    <property type="project" value="UniProtKB-UniRule"/>
</dbReference>
<dbReference type="PANTHER" id="PTHR10314">
    <property type="entry name" value="CYSTATHIONINE BETA-SYNTHASE"/>
    <property type="match status" value="1"/>
</dbReference>
<evidence type="ECO:0000256" key="7">
    <source>
        <dbReference type="ARBA" id="ARBA00023192"/>
    </source>
</evidence>
<dbReference type="NCBIfam" id="TIGR01139">
    <property type="entry name" value="cysK"/>
    <property type="match status" value="1"/>
</dbReference>
<comment type="function">
    <text evidence="9">Catalyzes the conversion of O-acetylserine (OAS) to cysteine through the elimination of acetate and addition of hydrogen sulfide.</text>
</comment>
<accession>A0A2T0ZWR3</accession>
<dbReference type="FunFam" id="3.40.50.1100:FF:000067">
    <property type="entry name" value="Cysteine synthase"/>
    <property type="match status" value="1"/>
</dbReference>
<dbReference type="GO" id="GO:0005737">
    <property type="term" value="C:cytoplasm"/>
    <property type="evidence" value="ECO:0007669"/>
    <property type="project" value="UniProtKB-ARBA"/>
</dbReference>
<evidence type="ECO:0000256" key="8">
    <source>
        <dbReference type="ARBA" id="ARBA00047931"/>
    </source>
</evidence>
<dbReference type="PROSITE" id="PS00901">
    <property type="entry name" value="CYS_SYNTHASE"/>
    <property type="match status" value="1"/>
</dbReference>
<evidence type="ECO:0000256" key="11">
    <source>
        <dbReference type="PIRSR" id="PIRSR605856-51"/>
    </source>
</evidence>
<comment type="similarity">
    <text evidence="3 12">Belongs to the cysteine synthase/cystathionine beta-synthase family.</text>
</comment>
<evidence type="ECO:0000313" key="15">
    <source>
        <dbReference type="Proteomes" id="UP000237752"/>
    </source>
</evidence>
<protein>
    <recommendedName>
        <fullName evidence="12">Cysteine synthase</fullName>
        <ecNumber evidence="12">2.5.1.47</ecNumber>
    </recommendedName>
</protein>
<feature type="binding site" evidence="10">
    <location>
        <position position="265"/>
    </location>
    <ligand>
        <name>pyridoxal 5'-phosphate</name>
        <dbReference type="ChEBI" id="CHEBI:597326"/>
    </ligand>
</feature>
<dbReference type="Gene3D" id="3.40.50.1100">
    <property type="match status" value="2"/>
</dbReference>
<evidence type="ECO:0000256" key="4">
    <source>
        <dbReference type="ARBA" id="ARBA00022605"/>
    </source>
</evidence>
<keyword evidence="7 12" id="KW-0198">Cysteine biosynthesis</keyword>
<comment type="caution">
    <text evidence="14">The sequence shown here is derived from an EMBL/GenBank/DDBJ whole genome shotgun (WGS) entry which is preliminary data.</text>
</comment>
<dbReference type="CDD" id="cd01561">
    <property type="entry name" value="CBS_like"/>
    <property type="match status" value="1"/>
</dbReference>
<dbReference type="InterPro" id="IPR005856">
    <property type="entry name" value="Cys_synth"/>
</dbReference>
<dbReference type="SUPFAM" id="SSF53686">
    <property type="entry name" value="Tryptophan synthase beta subunit-like PLP-dependent enzymes"/>
    <property type="match status" value="1"/>
</dbReference>
<dbReference type="EMBL" id="PVUE01000014">
    <property type="protein sequence ID" value="PRZ40799.1"/>
    <property type="molecule type" value="Genomic_DNA"/>
</dbReference>
<evidence type="ECO:0000259" key="13">
    <source>
        <dbReference type="Pfam" id="PF00291"/>
    </source>
</evidence>
<evidence type="ECO:0000256" key="6">
    <source>
        <dbReference type="ARBA" id="ARBA00022898"/>
    </source>
</evidence>
<evidence type="ECO:0000256" key="5">
    <source>
        <dbReference type="ARBA" id="ARBA00022679"/>
    </source>
</evidence>
<evidence type="ECO:0000313" key="14">
    <source>
        <dbReference type="EMBL" id="PRZ40799.1"/>
    </source>
</evidence>
<feature type="binding site" evidence="10">
    <location>
        <begin position="177"/>
        <end position="181"/>
    </location>
    <ligand>
        <name>pyridoxal 5'-phosphate</name>
        <dbReference type="ChEBI" id="CHEBI:597326"/>
    </ligand>
</feature>
<keyword evidence="15" id="KW-1185">Reference proteome</keyword>
<proteinExistence type="inferred from homology"/>
<keyword evidence="6 10" id="KW-0663">Pyridoxal phosphate</keyword>
<evidence type="ECO:0000256" key="10">
    <source>
        <dbReference type="PIRSR" id="PIRSR605856-50"/>
    </source>
</evidence>
<name>A0A2T0ZWR3_9ACTN</name>
<comment type="catalytic activity">
    <reaction evidence="8 12">
        <text>O-acetyl-L-serine + hydrogen sulfide = L-cysteine + acetate</text>
        <dbReference type="Rhea" id="RHEA:14829"/>
        <dbReference type="ChEBI" id="CHEBI:29919"/>
        <dbReference type="ChEBI" id="CHEBI:30089"/>
        <dbReference type="ChEBI" id="CHEBI:35235"/>
        <dbReference type="ChEBI" id="CHEBI:58340"/>
        <dbReference type="EC" id="2.5.1.47"/>
    </reaction>
</comment>
<dbReference type="NCBIfam" id="TIGR01136">
    <property type="entry name" value="cysKM"/>
    <property type="match status" value="1"/>
</dbReference>
<keyword evidence="5 12" id="KW-0808">Transferase</keyword>
<gene>
    <name evidence="14" type="ORF">CLV47_11496</name>
</gene>